<comment type="caution">
    <text evidence="1">The sequence shown here is derived from an EMBL/GenBank/DDBJ whole genome shotgun (WGS) entry which is preliminary data.</text>
</comment>
<proteinExistence type="predicted"/>
<organism evidence="1 2">
    <name type="scientific">Pseudomonas lutea</name>
    <dbReference type="NCBI Taxonomy" id="243924"/>
    <lineage>
        <taxon>Bacteria</taxon>
        <taxon>Pseudomonadati</taxon>
        <taxon>Pseudomonadota</taxon>
        <taxon>Gammaproteobacteria</taxon>
        <taxon>Pseudomonadales</taxon>
        <taxon>Pseudomonadaceae</taxon>
        <taxon>Pseudomonas</taxon>
    </lineage>
</organism>
<accession>A0A9X8MH52</accession>
<dbReference type="RefSeq" id="WP_074829715.1">
    <property type="nucleotide sequence ID" value="NZ_FOEV01000018.1"/>
</dbReference>
<dbReference type="SUPFAM" id="SSF47789">
    <property type="entry name" value="C-terminal domain of RNA polymerase alpha subunit"/>
    <property type="match status" value="1"/>
</dbReference>
<evidence type="ECO:0000313" key="2">
    <source>
        <dbReference type="Proteomes" id="UP000183210"/>
    </source>
</evidence>
<sequence length="220" mass="24127">MTRPSLELAASMVVKEQYHVWPDSTVVSCMLTFSNGHTEVGNSRPYIAGDYSVEQGSERARANALAAAMPGLIFYCRAMEHMESAIAREIHDAAKQALSTAVETLAVVAQKADTSQCVESPNDMAKAHAKAPELIHDLHVSLSFQRLLARLNIYRTADLLALTREGLSSRYQLSDSCIKHICKELEANGLRLAEESVSVTDTPSNPNMARSIAKSRYEDC</sequence>
<evidence type="ECO:0000313" key="1">
    <source>
        <dbReference type="EMBL" id="SER37127.1"/>
    </source>
</evidence>
<dbReference type="AlphaFoldDB" id="A0A9X8MH52"/>
<protein>
    <recommendedName>
        <fullName evidence="3">RNA polymerase alpha subunit C-terminal domain-containing protein</fullName>
    </recommendedName>
</protein>
<name>A0A9X8MH52_9PSED</name>
<dbReference type="Proteomes" id="UP000183210">
    <property type="component" value="Unassembled WGS sequence"/>
</dbReference>
<gene>
    <name evidence="1" type="ORF">SAMN05216409_11882</name>
</gene>
<dbReference type="EMBL" id="FOEV01000018">
    <property type="protein sequence ID" value="SER37127.1"/>
    <property type="molecule type" value="Genomic_DNA"/>
</dbReference>
<evidence type="ECO:0008006" key="3">
    <source>
        <dbReference type="Google" id="ProtNLM"/>
    </source>
</evidence>
<dbReference type="GeneID" id="300268755"/>
<reference evidence="1 2" key="1">
    <citation type="submission" date="2016-10" db="EMBL/GenBank/DDBJ databases">
        <authorList>
            <person name="Varghese N."/>
            <person name="Submissions S."/>
        </authorList>
    </citation>
    <scope>NUCLEOTIDE SEQUENCE [LARGE SCALE GENOMIC DNA]</scope>
    <source>
        <strain evidence="1 2">LMG 21974</strain>
    </source>
</reference>